<feature type="transmembrane region" description="Helical" evidence="8">
    <location>
        <begin position="39"/>
        <end position="61"/>
    </location>
</feature>
<evidence type="ECO:0000313" key="9">
    <source>
        <dbReference type="EnsemblMetazoa" id="LLOJ010847-PA"/>
    </source>
</evidence>
<accession>A0A3F2ZD62</accession>
<keyword evidence="7 8" id="KW-0807">Transducer</keyword>
<evidence type="ECO:0000256" key="1">
    <source>
        <dbReference type="ARBA" id="ARBA00004651"/>
    </source>
</evidence>
<dbReference type="GO" id="GO:0030424">
    <property type="term" value="C:axon"/>
    <property type="evidence" value="ECO:0007669"/>
    <property type="project" value="TreeGrafter"/>
</dbReference>
<sequence>MFLQKFQVFNFLLIVFSLCPFIVKKCKNVYVVHQKRHHTYIVLIETYTFLGIAALCAYFGFFIQEDFHENWNIIKTCGFIIHATPILISELNALVIFFTARQHAAIFRNIDTLERKLEKNCGISIKYDGLCRKGWCEIIVSTVYANFLLFVKIRQVYKSSGFIIGFNIILTIVDLCYIFIMCHFSFMSHALVLLMKGISAAIVNKSQTITNCMAYDKIVREFAFFFRDYGVIKKLIDKTFGTIWSVDIAYDFFAITFTVYLYVRLISEYWGVTIFLLESLIVCGKIIKLFYFTRQVEMCYRELEELQRIVVRTSSESSSAILQTFLHSNNKKYFTAAGFFDINYRLVYQFLTTCFTYMVILFQFESTS</sequence>
<dbReference type="InterPro" id="IPR013604">
    <property type="entry name" value="7TM_chemorcpt"/>
</dbReference>
<feature type="transmembrane region" description="Helical" evidence="8">
    <location>
        <begin position="73"/>
        <end position="98"/>
    </location>
</feature>
<dbReference type="GO" id="GO:0043025">
    <property type="term" value="C:neuronal cell body"/>
    <property type="evidence" value="ECO:0007669"/>
    <property type="project" value="TreeGrafter"/>
</dbReference>
<feature type="transmembrane region" description="Helical" evidence="8">
    <location>
        <begin position="162"/>
        <end position="180"/>
    </location>
</feature>
<comment type="caution">
    <text evidence="8">Lacks conserved residue(s) required for the propagation of feature annotation.</text>
</comment>
<evidence type="ECO:0000256" key="6">
    <source>
        <dbReference type="ARBA" id="ARBA00023170"/>
    </source>
</evidence>
<keyword evidence="10" id="KW-1185">Reference proteome</keyword>
<dbReference type="GO" id="GO:0030425">
    <property type="term" value="C:dendrite"/>
    <property type="evidence" value="ECO:0007669"/>
    <property type="project" value="TreeGrafter"/>
</dbReference>
<evidence type="ECO:0000256" key="5">
    <source>
        <dbReference type="ARBA" id="ARBA00023136"/>
    </source>
</evidence>
<dbReference type="EMBL" id="AJWK01004430">
    <property type="status" value="NOT_ANNOTATED_CDS"/>
    <property type="molecule type" value="Genomic_DNA"/>
</dbReference>
<dbReference type="Proteomes" id="UP000092461">
    <property type="component" value="Unassembled WGS sequence"/>
</dbReference>
<evidence type="ECO:0000256" key="8">
    <source>
        <dbReference type="RuleBase" id="RU363108"/>
    </source>
</evidence>
<dbReference type="EnsemblMetazoa" id="LLOJ010847-RA">
    <property type="protein sequence ID" value="LLOJ010847-PA"/>
    <property type="gene ID" value="LLOJ010847"/>
</dbReference>
<evidence type="ECO:0000313" key="10">
    <source>
        <dbReference type="Proteomes" id="UP000092461"/>
    </source>
</evidence>
<dbReference type="PANTHER" id="PTHR21143">
    <property type="entry name" value="INVERTEBRATE GUSTATORY RECEPTOR"/>
    <property type="match status" value="1"/>
</dbReference>
<comment type="function">
    <text evidence="8">Gustatory receptor which mediates acceptance or avoidance behavior, depending on its substrates.</text>
</comment>
<dbReference type="PANTHER" id="PTHR21143:SF121">
    <property type="entry name" value="GUSTATORY AND ODORANT RECEPTOR 21A"/>
    <property type="match status" value="1"/>
</dbReference>
<keyword evidence="3 8" id="KW-0812">Transmembrane</keyword>
<name>A0A3F2ZD62_LUTLO</name>
<evidence type="ECO:0000256" key="2">
    <source>
        <dbReference type="ARBA" id="ARBA00022475"/>
    </source>
</evidence>
<dbReference type="GO" id="GO:0050909">
    <property type="term" value="P:sensory perception of taste"/>
    <property type="evidence" value="ECO:0007669"/>
    <property type="project" value="InterPro"/>
</dbReference>
<organism evidence="9 10">
    <name type="scientific">Lutzomyia longipalpis</name>
    <name type="common">Sand fly</name>
    <dbReference type="NCBI Taxonomy" id="7200"/>
    <lineage>
        <taxon>Eukaryota</taxon>
        <taxon>Metazoa</taxon>
        <taxon>Ecdysozoa</taxon>
        <taxon>Arthropoda</taxon>
        <taxon>Hexapoda</taxon>
        <taxon>Insecta</taxon>
        <taxon>Pterygota</taxon>
        <taxon>Neoptera</taxon>
        <taxon>Endopterygota</taxon>
        <taxon>Diptera</taxon>
        <taxon>Nematocera</taxon>
        <taxon>Psychodoidea</taxon>
        <taxon>Psychodidae</taxon>
        <taxon>Lutzomyia</taxon>
        <taxon>Lutzomyia</taxon>
    </lineage>
</organism>
<dbReference type="Pfam" id="PF08395">
    <property type="entry name" value="7tm_7"/>
    <property type="match status" value="1"/>
</dbReference>
<comment type="subcellular location">
    <subcellularLocation>
        <location evidence="1 8">Cell membrane</location>
        <topology evidence="1 8">Multi-pass membrane protein</topology>
    </subcellularLocation>
</comment>
<keyword evidence="5 8" id="KW-0472">Membrane</keyword>
<feature type="transmembrane region" description="Helical" evidence="8">
    <location>
        <begin position="186"/>
        <end position="203"/>
    </location>
</feature>
<proteinExistence type="inferred from homology"/>
<feature type="transmembrane region" description="Helical" evidence="8">
    <location>
        <begin position="243"/>
        <end position="263"/>
    </location>
</feature>
<protein>
    <recommendedName>
        <fullName evidence="8">Gustatory receptor</fullName>
    </recommendedName>
</protein>
<dbReference type="VEuPathDB" id="VectorBase:LLOJ010847"/>
<feature type="transmembrane region" description="Helical" evidence="8">
    <location>
        <begin position="269"/>
        <end position="291"/>
    </location>
</feature>
<evidence type="ECO:0000256" key="3">
    <source>
        <dbReference type="ARBA" id="ARBA00022692"/>
    </source>
</evidence>
<evidence type="ECO:0000256" key="7">
    <source>
        <dbReference type="ARBA" id="ARBA00023224"/>
    </source>
</evidence>
<dbReference type="GO" id="GO:0007165">
    <property type="term" value="P:signal transduction"/>
    <property type="evidence" value="ECO:0007669"/>
    <property type="project" value="UniProtKB-KW"/>
</dbReference>
<reference evidence="9" key="1">
    <citation type="submission" date="2020-05" db="UniProtKB">
        <authorList>
            <consortium name="EnsemblMetazoa"/>
        </authorList>
    </citation>
    <scope>IDENTIFICATION</scope>
    <source>
        <strain evidence="9">Jacobina</strain>
    </source>
</reference>
<feature type="transmembrane region" description="Helical" evidence="8">
    <location>
        <begin position="6"/>
        <end position="23"/>
    </location>
</feature>
<keyword evidence="6 8" id="KW-0675">Receptor</keyword>
<feature type="transmembrane region" description="Helical" evidence="8">
    <location>
        <begin position="346"/>
        <end position="364"/>
    </location>
</feature>
<evidence type="ECO:0000256" key="4">
    <source>
        <dbReference type="ARBA" id="ARBA00022989"/>
    </source>
</evidence>
<dbReference type="GO" id="GO:0005886">
    <property type="term" value="C:plasma membrane"/>
    <property type="evidence" value="ECO:0007669"/>
    <property type="project" value="UniProtKB-SubCell"/>
</dbReference>
<dbReference type="AlphaFoldDB" id="A0A3F2ZD62"/>
<keyword evidence="2 8" id="KW-1003">Cell membrane</keyword>
<keyword evidence="4 8" id="KW-1133">Transmembrane helix</keyword>
<comment type="similarity">
    <text evidence="8">Belongs to the insect chemoreceptor superfamily. Gustatory receptor (GR) family.</text>
</comment>